<evidence type="ECO:0000313" key="3">
    <source>
        <dbReference type="Proteomes" id="UP000016930"/>
    </source>
</evidence>
<dbReference type="HOGENOM" id="CLU_647222_0_0_1"/>
<evidence type="ECO:0008006" key="4">
    <source>
        <dbReference type="Google" id="ProtNLM"/>
    </source>
</evidence>
<accession>M2QQ85</accession>
<dbReference type="OrthoDB" id="2804474at2759"/>
<feature type="compositionally biased region" description="Basic and acidic residues" evidence="1">
    <location>
        <begin position="239"/>
        <end position="253"/>
    </location>
</feature>
<sequence length="424" mass="47883">MDPFYALDLAEDTIRVKPDLSPEELVPYLSTVDPGSKALCIHGYTDEDADGTEDWKFIDVVTPHLSRLQNVQMLQLDDISWGNLSPTARAFILTHFRSVTALKLNGVDMWNSNQLLRVLDAFPSLSALVLDRVDADLCNHATAQVTRITPLHLEYLQIGSLGWSRPLCEWLLGHRAVNLSIDQAMLTWAATPEAKPDMVVGFIWRLAFRVKALAFDWCIPSKSFAARYASSLLGSVSDTDSRSMPVDHTDRQVPENSLEDDVEEPDKEVLKKRWLKVNEPSWSGSYRGAVEYASQPLQSKIEDLDAFVIWNNDIVDLFLLRFLCQLVNPGTTVFRVMIAVKNWQHFETIDWPALDALFDGIPDFGIPAQTRNYTILLSGPWEDNGVAAGKLTSKLPNVVQHGLFTFEGDNDPTRWARREYYESL</sequence>
<gene>
    <name evidence="2" type="ORF">CERSUDRAFT_122670</name>
</gene>
<dbReference type="Proteomes" id="UP000016930">
    <property type="component" value="Unassembled WGS sequence"/>
</dbReference>
<evidence type="ECO:0000256" key="1">
    <source>
        <dbReference type="SAM" id="MobiDB-lite"/>
    </source>
</evidence>
<proteinExistence type="predicted"/>
<reference evidence="2 3" key="1">
    <citation type="journal article" date="2012" name="Proc. Natl. Acad. Sci. U.S.A.">
        <title>Comparative genomics of Ceriporiopsis subvermispora and Phanerochaete chrysosporium provide insight into selective ligninolysis.</title>
        <authorList>
            <person name="Fernandez-Fueyo E."/>
            <person name="Ruiz-Duenas F.J."/>
            <person name="Ferreira P."/>
            <person name="Floudas D."/>
            <person name="Hibbett D.S."/>
            <person name="Canessa P."/>
            <person name="Larrondo L.F."/>
            <person name="James T.Y."/>
            <person name="Seelenfreund D."/>
            <person name="Lobos S."/>
            <person name="Polanco R."/>
            <person name="Tello M."/>
            <person name="Honda Y."/>
            <person name="Watanabe T."/>
            <person name="Watanabe T."/>
            <person name="Ryu J.S."/>
            <person name="Kubicek C.P."/>
            <person name="Schmoll M."/>
            <person name="Gaskell J."/>
            <person name="Hammel K.E."/>
            <person name="St John F.J."/>
            <person name="Vanden Wymelenberg A."/>
            <person name="Sabat G."/>
            <person name="Splinter BonDurant S."/>
            <person name="Syed K."/>
            <person name="Yadav J.S."/>
            <person name="Doddapaneni H."/>
            <person name="Subramanian V."/>
            <person name="Lavin J.L."/>
            <person name="Oguiza J.A."/>
            <person name="Perez G."/>
            <person name="Pisabarro A.G."/>
            <person name="Ramirez L."/>
            <person name="Santoyo F."/>
            <person name="Master E."/>
            <person name="Coutinho P.M."/>
            <person name="Henrissat B."/>
            <person name="Lombard V."/>
            <person name="Magnuson J.K."/>
            <person name="Kuees U."/>
            <person name="Hori C."/>
            <person name="Igarashi K."/>
            <person name="Samejima M."/>
            <person name="Held B.W."/>
            <person name="Barry K.W."/>
            <person name="LaButti K.M."/>
            <person name="Lapidus A."/>
            <person name="Lindquist E.A."/>
            <person name="Lucas S.M."/>
            <person name="Riley R."/>
            <person name="Salamov A.A."/>
            <person name="Hoffmeister D."/>
            <person name="Schwenk D."/>
            <person name="Hadar Y."/>
            <person name="Yarden O."/>
            <person name="de Vries R.P."/>
            <person name="Wiebenga A."/>
            <person name="Stenlid J."/>
            <person name="Eastwood D."/>
            <person name="Grigoriev I.V."/>
            <person name="Berka R.M."/>
            <person name="Blanchette R.A."/>
            <person name="Kersten P."/>
            <person name="Martinez A.T."/>
            <person name="Vicuna R."/>
            <person name="Cullen D."/>
        </authorList>
    </citation>
    <scope>NUCLEOTIDE SEQUENCE [LARGE SCALE GENOMIC DNA]</scope>
    <source>
        <strain evidence="2 3">B</strain>
    </source>
</reference>
<keyword evidence="3" id="KW-1185">Reference proteome</keyword>
<evidence type="ECO:0000313" key="2">
    <source>
        <dbReference type="EMBL" id="EMD39243.1"/>
    </source>
</evidence>
<name>M2QQ85_CERS8</name>
<feature type="region of interest" description="Disordered" evidence="1">
    <location>
        <begin position="237"/>
        <end position="261"/>
    </location>
</feature>
<dbReference type="AlphaFoldDB" id="M2QQ85"/>
<protein>
    <recommendedName>
        <fullName evidence="4">F-box domain-containing protein</fullName>
    </recommendedName>
</protein>
<organism evidence="2 3">
    <name type="scientific">Ceriporiopsis subvermispora (strain B)</name>
    <name type="common">White-rot fungus</name>
    <name type="synonym">Gelatoporia subvermispora</name>
    <dbReference type="NCBI Taxonomy" id="914234"/>
    <lineage>
        <taxon>Eukaryota</taxon>
        <taxon>Fungi</taxon>
        <taxon>Dikarya</taxon>
        <taxon>Basidiomycota</taxon>
        <taxon>Agaricomycotina</taxon>
        <taxon>Agaricomycetes</taxon>
        <taxon>Polyporales</taxon>
        <taxon>Gelatoporiaceae</taxon>
        <taxon>Gelatoporia</taxon>
    </lineage>
</organism>
<dbReference type="EMBL" id="KB445794">
    <property type="protein sequence ID" value="EMD39243.1"/>
    <property type="molecule type" value="Genomic_DNA"/>
</dbReference>